<dbReference type="AlphaFoldDB" id="A0A1R1YMN6"/>
<dbReference type="EMBL" id="LSSM01000688">
    <property type="protein sequence ID" value="OMJ28177.1"/>
    <property type="molecule type" value="Genomic_DNA"/>
</dbReference>
<accession>A0A1R1YMN6</accession>
<dbReference type="InterPro" id="IPR036259">
    <property type="entry name" value="MFS_trans_sf"/>
</dbReference>
<evidence type="ECO:0000256" key="7">
    <source>
        <dbReference type="SAM" id="Phobius"/>
    </source>
</evidence>
<dbReference type="SUPFAM" id="SSF103473">
    <property type="entry name" value="MFS general substrate transporter"/>
    <property type="match status" value="1"/>
</dbReference>
<proteinExistence type="predicted"/>
<evidence type="ECO:0000256" key="3">
    <source>
        <dbReference type="ARBA" id="ARBA00022692"/>
    </source>
</evidence>
<dbReference type="Pfam" id="PF07690">
    <property type="entry name" value="MFS_1"/>
    <property type="match status" value="1"/>
</dbReference>
<evidence type="ECO:0000256" key="5">
    <source>
        <dbReference type="ARBA" id="ARBA00023136"/>
    </source>
</evidence>
<evidence type="ECO:0000313" key="8">
    <source>
        <dbReference type="EMBL" id="OMJ28177.1"/>
    </source>
</evidence>
<dbReference type="InterPro" id="IPR011701">
    <property type="entry name" value="MFS"/>
</dbReference>
<feature type="region of interest" description="Disordered" evidence="6">
    <location>
        <begin position="1"/>
        <end position="23"/>
    </location>
</feature>
<evidence type="ECO:0000256" key="6">
    <source>
        <dbReference type="SAM" id="MobiDB-lite"/>
    </source>
</evidence>
<evidence type="ECO:0000313" key="9">
    <source>
        <dbReference type="Proteomes" id="UP000187429"/>
    </source>
</evidence>
<keyword evidence="9" id="KW-1185">Reference proteome</keyword>
<evidence type="ECO:0000256" key="4">
    <source>
        <dbReference type="ARBA" id="ARBA00022989"/>
    </source>
</evidence>
<evidence type="ECO:0000256" key="2">
    <source>
        <dbReference type="ARBA" id="ARBA00022448"/>
    </source>
</evidence>
<sequence length="265" mass="28988">MYIANSENSSDIKLSSQNSLSPGTANVAGFSKELGLVGNQFNWISASLFYTGFVPGFLYYTTIWYPNESRMTRIAFFFSAGTFAGIFAGPIASALTKVKGSLKEYQYIFIFEGAITVVVAFISYFILRDYPEKAGFITEKELEVVNKVFKSDQIEVSANKYTLSEKLSTLLDIKLWCFGTIFAIGAIAGATQAIFGPTLISQLGYKNNSALVMSSIPSACVGVSVSCKFLFVSDPSINIILDDKQYFQRFLAEVSWQAPGGGVET</sequence>
<evidence type="ECO:0000256" key="1">
    <source>
        <dbReference type="ARBA" id="ARBA00004141"/>
    </source>
</evidence>
<dbReference type="GO" id="GO:0016020">
    <property type="term" value="C:membrane"/>
    <property type="evidence" value="ECO:0007669"/>
    <property type="project" value="UniProtKB-SubCell"/>
</dbReference>
<keyword evidence="5 7" id="KW-0472">Membrane</keyword>
<keyword evidence="3 7" id="KW-0812">Transmembrane</keyword>
<organism evidence="8 9">
    <name type="scientific">Smittium culicis</name>
    <dbReference type="NCBI Taxonomy" id="133412"/>
    <lineage>
        <taxon>Eukaryota</taxon>
        <taxon>Fungi</taxon>
        <taxon>Fungi incertae sedis</taxon>
        <taxon>Zoopagomycota</taxon>
        <taxon>Kickxellomycotina</taxon>
        <taxon>Harpellomycetes</taxon>
        <taxon>Harpellales</taxon>
        <taxon>Legeriomycetaceae</taxon>
        <taxon>Smittium</taxon>
    </lineage>
</organism>
<dbReference type="PANTHER" id="PTHR43791:SF36">
    <property type="entry name" value="TRANSPORTER, PUTATIVE (AFU_ORTHOLOGUE AFUA_6G08340)-RELATED"/>
    <property type="match status" value="1"/>
</dbReference>
<dbReference type="GO" id="GO:0022857">
    <property type="term" value="F:transmembrane transporter activity"/>
    <property type="evidence" value="ECO:0007669"/>
    <property type="project" value="InterPro"/>
</dbReference>
<feature type="transmembrane region" description="Helical" evidence="7">
    <location>
        <begin position="74"/>
        <end position="95"/>
    </location>
</feature>
<protein>
    <submittedName>
        <fullName evidence="8">Putative tartrate transporter</fullName>
    </submittedName>
</protein>
<keyword evidence="2" id="KW-0813">Transport</keyword>
<feature type="transmembrane region" description="Helical" evidence="7">
    <location>
        <begin position="210"/>
        <end position="231"/>
    </location>
</feature>
<dbReference type="Proteomes" id="UP000187429">
    <property type="component" value="Unassembled WGS sequence"/>
</dbReference>
<dbReference type="OrthoDB" id="3639251at2759"/>
<reference evidence="9" key="1">
    <citation type="submission" date="2017-01" db="EMBL/GenBank/DDBJ databases">
        <authorList>
            <person name="Wang Y."/>
            <person name="White M."/>
            <person name="Kvist S."/>
            <person name="Moncalvo J.-M."/>
        </authorList>
    </citation>
    <scope>NUCLEOTIDE SEQUENCE [LARGE SCALE GENOMIC DNA]</scope>
    <source>
        <strain evidence="9">ID-206-W2</strain>
    </source>
</reference>
<dbReference type="Gene3D" id="1.20.1250.20">
    <property type="entry name" value="MFS general substrate transporter like domains"/>
    <property type="match status" value="1"/>
</dbReference>
<dbReference type="PANTHER" id="PTHR43791">
    <property type="entry name" value="PERMEASE-RELATED"/>
    <property type="match status" value="1"/>
</dbReference>
<keyword evidence="4 7" id="KW-1133">Transmembrane helix</keyword>
<gene>
    <name evidence="8" type="ORF">AYI69_g2350</name>
</gene>
<comment type="subcellular location">
    <subcellularLocation>
        <location evidence="1">Membrane</location>
        <topology evidence="1">Multi-pass membrane protein</topology>
    </subcellularLocation>
</comment>
<name>A0A1R1YMN6_9FUNG</name>
<feature type="transmembrane region" description="Helical" evidence="7">
    <location>
        <begin position="175"/>
        <end position="195"/>
    </location>
</feature>
<comment type="caution">
    <text evidence="8">The sequence shown here is derived from an EMBL/GenBank/DDBJ whole genome shotgun (WGS) entry which is preliminary data.</text>
</comment>
<feature type="transmembrane region" description="Helical" evidence="7">
    <location>
        <begin position="107"/>
        <end position="127"/>
    </location>
</feature>
<feature type="transmembrane region" description="Helical" evidence="7">
    <location>
        <begin position="41"/>
        <end position="62"/>
    </location>
</feature>